<dbReference type="EMBL" id="BKCJ010548235">
    <property type="protein sequence ID" value="GFB08267.1"/>
    <property type="molecule type" value="Genomic_DNA"/>
</dbReference>
<accession>A0A699KT57</accession>
<dbReference type="AlphaFoldDB" id="A0A699KT57"/>
<protein>
    <submittedName>
        <fullName evidence="1">Uncharacterized protein</fullName>
    </submittedName>
</protein>
<comment type="caution">
    <text evidence="1">The sequence shown here is derived from an EMBL/GenBank/DDBJ whole genome shotgun (WGS) entry which is preliminary data.</text>
</comment>
<organism evidence="1">
    <name type="scientific">Tanacetum cinerariifolium</name>
    <name type="common">Dalmatian daisy</name>
    <name type="synonym">Chrysanthemum cinerariifolium</name>
    <dbReference type="NCBI Taxonomy" id="118510"/>
    <lineage>
        <taxon>Eukaryota</taxon>
        <taxon>Viridiplantae</taxon>
        <taxon>Streptophyta</taxon>
        <taxon>Embryophyta</taxon>
        <taxon>Tracheophyta</taxon>
        <taxon>Spermatophyta</taxon>
        <taxon>Magnoliopsida</taxon>
        <taxon>eudicotyledons</taxon>
        <taxon>Gunneridae</taxon>
        <taxon>Pentapetalae</taxon>
        <taxon>asterids</taxon>
        <taxon>campanulids</taxon>
        <taxon>Asterales</taxon>
        <taxon>Asteraceae</taxon>
        <taxon>Asteroideae</taxon>
        <taxon>Anthemideae</taxon>
        <taxon>Anthemidinae</taxon>
        <taxon>Tanacetum</taxon>
    </lineage>
</organism>
<gene>
    <name evidence="1" type="ORF">Tci_680238</name>
</gene>
<reference evidence="1" key="1">
    <citation type="journal article" date="2019" name="Sci. Rep.">
        <title>Draft genome of Tanacetum cinerariifolium, the natural source of mosquito coil.</title>
        <authorList>
            <person name="Yamashiro T."/>
            <person name="Shiraishi A."/>
            <person name="Satake H."/>
            <person name="Nakayama K."/>
        </authorList>
    </citation>
    <scope>NUCLEOTIDE SEQUENCE</scope>
</reference>
<evidence type="ECO:0000313" key="1">
    <source>
        <dbReference type="EMBL" id="GFB08267.1"/>
    </source>
</evidence>
<sequence length="149" mass="17662">MDYLDETKAKLGIDFNKPLSEQDPLNKLNDLTNKKRKHDDDIHDYFRANKRLKSSVQYEDRPAGTVLNKPVLGMIMFNSYYRQDFVTIEDIKDFLNEMLYTRQEIFFRLHQGPGLADHAKTFSSLWLVEVNKRNPNPLNQMRTIEQIRP</sequence>
<proteinExistence type="predicted"/>
<name>A0A699KT57_TANCI</name>